<accession>A0AAV7MLZ3</accession>
<comment type="caution">
    <text evidence="2">The sequence shown here is derived from an EMBL/GenBank/DDBJ whole genome shotgun (WGS) entry which is preliminary data.</text>
</comment>
<proteinExistence type="predicted"/>
<gene>
    <name evidence="2" type="ORF">NDU88_000927</name>
</gene>
<feature type="region of interest" description="Disordered" evidence="1">
    <location>
        <begin position="166"/>
        <end position="185"/>
    </location>
</feature>
<dbReference type="AlphaFoldDB" id="A0AAV7MLZ3"/>
<dbReference type="EMBL" id="JANPWB010000013">
    <property type="protein sequence ID" value="KAJ1103504.1"/>
    <property type="molecule type" value="Genomic_DNA"/>
</dbReference>
<organism evidence="2 3">
    <name type="scientific">Pleurodeles waltl</name>
    <name type="common">Iberian ribbed newt</name>
    <dbReference type="NCBI Taxonomy" id="8319"/>
    <lineage>
        <taxon>Eukaryota</taxon>
        <taxon>Metazoa</taxon>
        <taxon>Chordata</taxon>
        <taxon>Craniata</taxon>
        <taxon>Vertebrata</taxon>
        <taxon>Euteleostomi</taxon>
        <taxon>Amphibia</taxon>
        <taxon>Batrachia</taxon>
        <taxon>Caudata</taxon>
        <taxon>Salamandroidea</taxon>
        <taxon>Salamandridae</taxon>
        <taxon>Pleurodelinae</taxon>
        <taxon>Pleurodeles</taxon>
    </lineage>
</organism>
<sequence length="185" mass="20157">MSTSACPLPLVGVSAQPRKSAMCTSALWGVRMEACVVSGWNHVYFRSVGCQVGTMSTSARWNVSTASEERRVPCALPLCGVLGWNHVYFRSVGYEDGTVCGVRMEPCPLPLCGVSGWNHVYFRFVECLMEPCPLPLGGVSGKYQVYVHSMECQHSLRSHRVPPALPLCGESGRPQGRGAPLRPQD</sequence>
<evidence type="ECO:0000256" key="1">
    <source>
        <dbReference type="SAM" id="MobiDB-lite"/>
    </source>
</evidence>
<reference evidence="2" key="1">
    <citation type="journal article" date="2022" name="bioRxiv">
        <title>Sequencing and chromosome-scale assembly of the giantPleurodeles waltlgenome.</title>
        <authorList>
            <person name="Brown T."/>
            <person name="Elewa A."/>
            <person name="Iarovenko S."/>
            <person name="Subramanian E."/>
            <person name="Araus A.J."/>
            <person name="Petzold A."/>
            <person name="Susuki M."/>
            <person name="Suzuki K.-i.T."/>
            <person name="Hayashi T."/>
            <person name="Toyoda A."/>
            <person name="Oliveira C."/>
            <person name="Osipova E."/>
            <person name="Leigh N.D."/>
            <person name="Simon A."/>
            <person name="Yun M.H."/>
        </authorList>
    </citation>
    <scope>NUCLEOTIDE SEQUENCE</scope>
    <source>
        <strain evidence="2">20211129_DDA</strain>
        <tissue evidence="2">Liver</tissue>
    </source>
</reference>
<keyword evidence="3" id="KW-1185">Reference proteome</keyword>
<evidence type="ECO:0000313" key="2">
    <source>
        <dbReference type="EMBL" id="KAJ1103504.1"/>
    </source>
</evidence>
<protein>
    <submittedName>
        <fullName evidence="2">Uncharacterized protein</fullName>
    </submittedName>
</protein>
<evidence type="ECO:0000313" key="3">
    <source>
        <dbReference type="Proteomes" id="UP001066276"/>
    </source>
</evidence>
<dbReference type="Proteomes" id="UP001066276">
    <property type="component" value="Chromosome 9"/>
</dbReference>
<name>A0AAV7MLZ3_PLEWA</name>